<dbReference type="KEGG" id="llh:I41_17280"/>
<organism evidence="1 2">
    <name type="scientific">Lacipirellula limnantheis</name>
    <dbReference type="NCBI Taxonomy" id="2528024"/>
    <lineage>
        <taxon>Bacteria</taxon>
        <taxon>Pseudomonadati</taxon>
        <taxon>Planctomycetota</taxon>
        <taxon>Planctomycetia</taxon>
        <taxon>Pirellulales</taxon>
        <taxon>Lacipirellulaceae</taxon>
        <taxon>Lacipirellula</taxon>
    </lineage>
</organism>
<dbReference type="SUPFAM" id="SSF63446">
    <property type="entry name" value="Type I dockerin domain"/>
    <property type="match status" value="1"/>
</dbReference>
<dbReference type="GO" id="GO:0000272">
    <property type="term" value="P:polysaccharide catabolic process"/>
    <property type="evidence" value="ECO:0007669"/>
    <property type="project" value="InterPro"/>
</dbReference>
<gene>
    <name evidence="1" type="ORF">I41_17280</name>
</gene>
<sequence>MSNHDLRPTISRHRTTILPWAFAATLLLLLLTPPELRADVVGEGDFSVAGVIGPLPIDGGIVAGDIVIGGTGLSADPFYTFGRMTIDVPAFTDPLVSTNGTIGFNEDGIGEVVVAGFLSEWQIEEILTVGSSGQGFLTISGGALIRTNLDGTSTDPDGVVGELLGSQGWVNISGLGSLMQNYDLIVGHRGTGSINVSGGARLQTLNEAILGEESRTVSGTLAIGTGAVTVTGTGSRWAVTKSIVVGQEGRGEIQALAGGMIHAEEDIILGELNTTSTTIPAVYSKAIVSGPNSLLWAEESIVVSAANTNAETQVYVQDLGIMRADIDITIGERGFINLIGGTLLTPKITSEGVIRGTGTVNGAVINNGDIRNAASIANVREITLFNGVVTNNDNIESVGGEMEFKGNVTNTSPNGDIYGKDAIFRFLGPAGLVNNGRLTFDNTLVESTVFTNNAALAVVANDTSTILGDITLSSSSILEMELGDDYSQLWVTGNANIGGTLELSLAPNYAPRTGDSFEILRSDALAGTFSLEVLTGNPGLLWDVSYVNDSVFVTFGAVAPPGMGADFNGDNIVDANDLAIWQTNFGVGSNPPPAATQAQGDANGDGVIDGADLLLIQQQFGGPPIASPAVAAVPEPSSVLLALAAFGLPLAARRRRS</sequence>
<dbReference type="GO" id="GO:0004553">
    <property type="term" value="F:hydrolase activity, hydrolyzing O-glycosyl compounds"/>
    <property type="evidence" value="ECO:0007669"/>
    <property type="project" value="InterPro"/>
</dbReference>
<dbReference type="Proteomes" id="UP000317909">
    <property type="component" value="Chromosome"/>
</dbReference>
<dbReference type="RefSeq" id="WP_145432108.1">
    <property type="nucleotide sequence ID" value="NZ_CP036339.1"/>
</dbReference>
<dbReference type="InterPro" id="IPR036439">
    <property type="entry name" value="Dockerin_dom_sf"/>
</dbReference>
<evidence type="ECO:0000313" key="1">
    <source>
        <dbReference type="EMBL" id="QDT72548.1"/>
    </source>
</evidence>
<dbReference type="InterPro" id="IPR018247">
    <property type="entry name" value="EF_Hand_1_Ca_BS"/>
</dbReference>
<evidence type="ECO:0008006" key="3">
    <source>
        <dbReference type="Google" id="ProtNLM"/>
    </source>
</evidence>
<evidence type="ECO:0000313" key="2">
    <source>
        <dbReference type="Proteomes" id="UP000317909"/>
    </source>
</evidence>
<name>A0A517TVZ9_9BACT</name>
<dbReference type="CDD" id="cd14254">
    <property type="entry name" value="Dockerin_II"/>
    <property type="match status" value="1"/>
</dbReference>
<dbReference type="InterPro" id="IPR002105">
    <property type="entry name" value="Dockerin_1_rpt"/>
</dbReference>
<reference evidence="1 2" key="1">
    <citation type="submission" date="2019-02" db="EMBL/GenBank/DDBJ databases">
        <title>Deep-cultivation of Planctomycetes and their phenomic and genomic characterization uncovers novel biology.</title>
        <authorList>
            <person name="Wiegand S."/>
            <person name="Jogler M."/>
            <person name="Boedeker C."/>
            <person name="Pinto D."/>
            <person name="Vollmers J."/>
            <person name="Rivas-Marin E."/>
            <person name="Kohn T."/>
            <person name="Peeters S.H."/>
            <person name="Heuer A."/>
            <person name="Rast P."/>
            <person name="Oberbeckmann S."/>
            <person name="Bunk B."/>
            <person name="Jeske O."/>
            <person name="Meyerdierks A."/>
            <person name="Storesund J.E."/>
            <person name="Kallscheuer N."/>
            <person name="Luecker S."/>
            <person name="Lage O.M."/>
            <person name="Pohl T."/>
            <person name="Merkel B.J."/>
            <person name="Hornburger P."/>
            <person name="Mueller R.-W."/>
            <person name="Bruemmer F."/>
            <person name="Labrenz M."/>
            <person name="Spormann A.M."/>
            <person name="Op den Camp H."/>
            <person name="Overmann J."/>
            <person name="Amann R."/>
            <person name="Jetten M.S.M."/>
            <person name="Mascher T."/>
            <person name="Medema M.H."/>
            <person name="Devos D.P."/>
            <person name="Kaster A.-K."/>
            <person name="Ovreas L."/>
            <person name="Rohde M."/>
            <person name="Galperin M.Y."/>
            <person name="Jogler C."/>
        </authorList>
    </citation>
    <scope>NUCLEOTIDE SEQUENCE [LARGE SCALE GENOMIC DNA]</scope>
    <source>
        <strain evidence="1 2">I41</strain>
    </source>
</reference>
<keyword evidence="2" id="KW-1185">Reference proteome</keyword>
<proteinExistence type="predicted"/>
<dbReference type="OrthoDB" id="239437at2"/>
<dbReference type="InterPro" id="IPR030895">
    <property type="entry name" value="T5SS_PEPC_rpt"/>
</dbReference>
<dbReference type="Pfam" id="PF00404">
    <property type="entry name" value="Dockerin_1"/>
    <property type="match status" value="1"/>
</dbReference>
<dbReference type="PROSITE" id="PS00018">
    <property type="entry name" value="EF_HAND_1"/>
    <property type="match status" value="2"/>
</dbReference>
<protein>
    <recommendedName>
        <fullName evidence="3">Dockerin domain-containing protein</fullName>
    </recommendedName>
</protein>
<dbReference type="Gene3D" id="1.10.1330.10">
    <property type="entry name" value="Dockerin domain"/>
    <property type="match status" value="1"/>
</dbReference>
<dbReference type="EMBL" id="CP036339">
    <property type="protein sequence ID" value="QDT72548.1"/>
    <property type="molecule type" value="Genomic_DNA"/>
</dbReference>
<dbReference type="NCBIfam" id="TIGR04393">
    <property type="entry name" value="rpt_T5SS_PEPC"/>
    <property type="match status" value="3"/>
</dbReference>
<accession>A0A517TVZ9</accession>
<dbReference type="AlphaFoldDB" id="A0A517TVZ9"/>